<protein>
    <submittedName>
        <fullName evidence="1">Zinc-binding protein</fullName>
    </submittedName>
</protein>
<gene>
    <name evidence="1" type="ORF">BKN37_13100</name>
</gene>
<sequence length="660" mass="70903">MADVAETFEAAKTLEALLTERGPLRKDELAELLRDADVPDPDTVLRGDQFELHCPVGELVDERFAWLPALLAGRVFTHRLGADELTHDLLLTTPDLDPITGLCMHPQYQRLADGSAVQLAVADYDDELLEERNIPFELIDSSPALLLAPGTLAALGVGVGDLIGVRLSADGLVVEPVAAPGDGAVAGARLAATLTADESDFFDAAAWTACSQDPALFTEPLPPLSEIADAGGLVRRDAWLAPAGFDFGREDVNRDCARMAERHDLDDDEAFMLYALLRLHENMERELAATDAEEPEPLAAPDEALAAADAGAADPEEAPDLLAELGAALADPRLADALAEETDGSGALGAAALGMFAEVLEAKVPPAARVACRWLRAVALERTGDVAAAERELLAAEAMDVDWPLPLLDLARFASDRGDAEHGLALLHRAEAPPDHPLVQLLQRYRIEPRGDLGRNEPCWCGSGRKYKKCHLGREELPLAERVAWLYTKAGHYMLLDAGWNESLMAVALERARYADPDESTADALAEAMTYPLVIDAVLFEGGAFAEFLATRGSLLPDDERALAEQWLQTDRSVFEIEQVNGASVRVRDVRTDDVHDVPQPDLGRRLKPGQLVCARVVPAGDAMAWLGGLEAVDPDDRDALIALLDSDPDAATLVAEMSG</sequence>
<dbReference type="Proteomes" id="UP000179734">
    <property type="component" value="Unassembled WGS sequence"/>
</dbReference>
<dbReference type="SUPFAM" id="SSF103642">
    <property type="entry name" value="Sec-C motif"/>
    <property type="match status" value="1"/>
</dbReference>
<dbReference type="EMBL" id="MLQM01000061">
    <property type="protein sequence ID" value="OHV03812.1"/>
    <property type="molecule type" value="Genomic_DNA"/>
</dbReference>
<name>A0A1S1NIB7_9MYCO</name>
<evidence type="ECO:0000313" key="2">
    <source>
        <dbReference type="Proteomes" id="UP000179734"/>
    </source>
</evidence>
<dbReference type="Gene3D" id="3.10.450.50">
    <property type="match status" value="1"/>
</dbReference>
<evidence type="ECO:0000313" key="1">
    <source>
        <dbReference type="EMBL" id="OHV03812.1"/>
    </source>
</evidence>
<accession>A0A1S1NIB7</accession>
<dbReference type="InterPro" id="IPR004027">
    <property type="entry name" value="SEC_C_motif"/>
</dbReference>
<comment type="caution">
    <text evidence="1">The sequence shown here is derived from an EMBL/GenBank/DDBJ whole genome shotgun (WGS) entry which is preliminary data.</text>
</comment>
<reference evidence="1 2" key="1">
    <citation type="submission" date="2016-10" db="EMBL/GenBank/DDBJ databases">
        <title>Genome sequence of Mycobacterium talmonii.</title>
        <authorList>
            <person name="Greninger A.L."/>
            <person name="Elliott B."/>
            <person name="Vasireddy S."/>
            <person name="Vasireddy R."/>
        </authorList>
    </citation>
    <scope>NUCLEOTIDE SEQUENCE [LARGE SCALE GENOMIC DNA]</scope>
    <source>
        <strain evidence="2">NE-TNMC-100812</strain>
    </source>
</reference>
<organism evidence="1 2">
    <name type="scientific">Mycobacterium talmoniae</name>
    <dbReference type="NCBI Taxonomy" id="1858794"/>
    <lineage>
        <taxon>Bacteria</taxon>
        <taxon>Bacillati</taxon>
        <taxon>Actinomycetota</taxon>
        <taxon>Actinomycetes</taxon>
        <taxon>Mycobacteriales</taxon>
        <taxon>Mycobacteriaceae</taxon>
        <taxon>Mycobacterium</taxon>
    </lineage>
</organism>
<dbReference type="Pfam" id="PF02810">
    <property type="entry name" value="SEC-C"/>
    <property type="match status" value="1"/>
</dbReference>
<dbReference type="AlphaFoldDB" id="A0A1S1NIB7"/>
<proteinExistence type="predicted"/>
<keyword evidence="2" id="KW-1185">Reference proteome</keyword>